<feature type="transmembrane region" description="Helical" evidence="1">
    <location>
        <begin position="6"/>
        <end position="26"/>
    </location>
</feature>
<keyword evidence="3" id="KW-0418">Kinase</keyword>
<dbReference type="InterPro" id="IPR050640">
    <property type="entry name" value="Bact_2-comp_sensor_kinase"/>
</dbReference>
<dbReference type="AlphaFoldDB" id="L8JNX3"/>
<dbReference type="PATRIC" id="fig|1237149.3.peg.4097"/>
<dbReference type="STRING" id="1237149.C900_04581"/>
<sequence>MFWILEALTFLFLTHIFRNLIVRWGWLAFNMARLIPRIILAVSILGQVVYFARIVISLPLDAYNPQAWKLTEIAGHTMVYGLIFFLWSVLYFIYHYFERYNLSLQHEAALNEIELSNLKSQLNPHFIFNALNSIRALVDENPGKSKNAITQLSNILRNSLISDKKRLTNFGDEFKTVKDYLSLESIRFEERLKMEFDIHPDSYKFLVPPLMLQTLVENGIKHGISKLKEGGFIKLRTFVTDSQLKIQIRNSGHFKAVNGTKAEGKGGLGLRNTRQRLKLLYREEAYLKIFNETKNTVLTELVIPQNN</sequence>
<dbReference type="Proteomes" id="UP000011135">
    <property type="component" value="Unassembled WGS sequence"/>
</dbReference>
<dbReference type="GO" id="GO:0016020">
    <property type="term" value="C:membrane"/>
    <property type="evidence" value="ECO:0007669"/>
    <property type="project" value="InterPro"/>
</dbReference>
<feature type="domain" description="Signal transduction histidine kinase internal region" evidence="2">
    <location>
        <begin position="114"/>
        <end position="192"/>
    </location>
</feature>
<gene>
    <name evidence="3" type="ORF">C900_04581</name>
</gene>
<feature type="transmembrane region" description="Helical" evidence="1">
    <location>
        <begin position="78"/>
        <end position="97"/>
    </location>
</feature>
<name>L8JNX3_9BACT</name>
<dbReference type="GO" id="GO:0000155">
    <property type="term" value="F:phosphorelay sensor kinase activity"/>
    <property type="evidence" value="ECO:0007669"/>
    <property type="project" value="InterPro"/>
</dbReference>
<keyword evidence="1" id="KW-0472">Membrane</keyword>
<dbReference type="eggNOG" id="COG2972">
    <property type="taxonomic scope" value="Bacteria"/>
</dbReference>
<dbReference type="InterPro" id="IPR010559">
    <property type="entry name" value="Sig_transdc_His_kin_internal"/>
</dbReference>
<feature type="transmembrane region" description="Helical" evidence="1">
    <location>
        <begin position="38"/>
        <end position="58"/>
    </location>
</feature>
<organism evidence="3 4">
    <name type="scientific">Fulvivirga imtechensis AK7</name>
    <dbReference type="NCBI Taxonomy" id="1237149"/>
    <lineage>
        <taxon>Bacteria</taxon>
        <taxon>Pseudomonadati</taxon>
        <taxon>Bacteroidota</taxon>
        <taxon>Cytophagia</taxon>
        <taxon>Cytophagales</taxon>
        <taxon>Fulvivirgaceae</taxon>
        <taxon>Fulvivirga</taxon>
    </lineage>
</organism>
<keyword evidence="4" id="KW-1185">Reference proteome</keyword>
<evidence type="ECO:0000259" key="2">
    <source>
        <dbReference type="Pfam" id="PF06580"/>
    </source>
</evidence>
<dbReference type="PANTHER" id="PTHR34220:SF7">
    <property type="entry name" value="SENSOR HISTIDINE KINASE YPDA"/>
    <property type="match status" value="1"/>
</dbReference>
<keyword evidence="1" id="KW-1133">Transmembrane helix</keyword>
<evidence type="ECO:0000256" key="1">
    <source>
        <dbReference type="SAM" id="Phobius"/>
    </source>
</evidence>
<protein>
    <submittedName>
        <fullName evidence="3">Autolysin sensor kinase</fullName>
    </submittedName>
</protein>
<proteinExistence type="predicted"/>
<dbReference type="InterPro" id="IPR036890">
    <property type="entry name" value="HATPase_C_sf"/>
</dbReference>
<accession>L8JNX3</accession>
<dbReference type="SUPFAM" id="SSF55874">
    <property type="entry name" value="ATPase domain of HSP90 chaperone/DNA topoisomerase II/histidine kinase"/>
    <property type="match status" value="1"/>
</dbReference>
<dbReference type="Pfam" id="PF06580">
    <property type="entry name" value="His_kinase"/>
    <property type="match status" value="1"/>
</dbReference>
<keyword evidence="1" id="KW-0812">Transmembrane</keyword>
<comment type="caution">
    <text evidence="3">The sequence shown here is derived from an EMBL/GenBank/DDBJ whole genome shotgun (WGS) entry which is preliminary data.</text>
</comment>
<keyword evidence="3" id="KW-0808">Transferase</keyword>
<dbReference type="PANTHER" id="PTHR34220">
    <property type="entry name" value="SENSOR HISTIDINE KINASE YPDA"/>
    <property type="match status" value="1"/>
</dbReference>
<reference evidence="3 4" key="1">
    <citation type="submission" date="2012-12" db="EMBL/GenBank/DDBJ databases">
        <title>Genome assembly of Fulvivirga imtechensis AK7.</title>
        <authorList>
            <person name="Nupur N."/>
            <person name="Khatri I."/>
            <person name="Kumar R."/>
            <person name="Subramanian S."/>
            <person name="Pinnaka A."/>
        </authorList>
    </citation>
    <scope>NUCLEOTIDE SEQUENCE [LARGE SCALE GENOMIC DNA]</scope>
    <source>
        <strain evidence="3 4">AK7</strain>
    </source>
</reference>
<evidence type="ECO:0000313" key="3">
    <source>
        <dbReference type="EMBL" id="ELR69878.1"/>
    </source>
</evidence>
<dbReference type="EMBL" id="AMZN01000066">
    <property type="protein sequence ID" value="ELR69878.1"/>
    <property type="molecule type" value="Genomic_DNA"/>
</dbReference>
<dbReference type="Gene3D" id="3.30.565.10">
    <property type="entry name" value="Histidine kinase-like ATPase, C-terminal domain"/>
    <property type="match status" value="1"/>
</dbReference>
<evidence type="ECO:0000313" key="4">
    <source>
        <dbReference type="Proteomes" id="UP000011135"/>
    </source>
</evidence>